<comment type="caution">
    <text evidence="6">The sequence shown here is derived from an EMBL/GenBank/DDBJ whole genome shotgun (WGS) entry which is preliminary data.</text>
</comment>
<accession>A0AA38VL89</accession>
<evidence type="ECO:0000256" key="2">
    <source>
        <dbReference type="ARBA" id="ARBA00023015"/>
    </source>
</evidence>
<evidence type="ECO:0000256" key="4">
    <source>
        <dbReference type="ARBA" id="ARBA00023242"/>
    </source>
</evidence>
<dbReference type="GO" id="GO:0008270">
    <property type="term" value="F:zinc ion binding"/>
    <property type="evidence" value="ECO:0007669"/>
    <property type="project" value="InterPro"/>
</dbReference>
<dbReference type="SMART" id="SM00906">
    <property type="entry name" value="Fungal_trans"/>
    <property type="match status" value="1"/>
</dbReference>
<keyword evidence="4" id="KW-0539">Nucleus</keyword>
<dbReference type="PROSITE" id="PS50048">
    <property type="entry name" value="ZN2_CY6_FUNGAL_2"/>
    <property type="match status" value="1"/>
</dbReference>
<dbReference type="GO" id="GO:0000981">
    <property type="term" value="F:DNA-binding transcription factor activity, RNA polymerase II-specific"/>
    <property type="evidence" value="ECO:0007669"/>
    <property type="project" value="InterPro"/>
</dbReference>
<protein>
    <submittedName>
        <fullName evidence="6">Fungal specific transcription factor</fullName>
    </submittedName>
</protein>
<keyword evidence="1" id="KW-0479">Metal-binding</keyword>
<dbReference type="InterPro" id="IPR007219">
    <property type="entry name" value="XnlR_reg_dom"/>
</dbReference>
<proteinExistence type="predicted"/>
<evidence type="ECO:0000256" key="3">
    <source>
        <dbReference type="ARBA" id="ARBA00023163"/>
    </source>
</evidence>
<feature type="domain" description="Zn(2)-C6 fungal-type" evidence="5">
    <location>
        <begin position="24"/>
        <end position="54"/>
    </location>
</feature>
<evidence type="ECO:0000256" key="1">
    <source>
        <dbReference type="ARBA" id="ARBA00022723"/>
    </source>
</evidence>
<dbReference type="SMART" id="SM00066">
    <property type="entry name" value="GAL4"/>
    <property type="match status" value="1"/>
</dbReference>
<evidence type="ECO:0000313" key="7">
    <source>
        <dbReference type="Proteomes" id="UP001174691"/>
    </source>
</evidence>
<evidence type="ECO:0000313" key="6">
    <source>
        <dbReference type="EMBL" id="KAJ9150089.1"/>
    </source>
</evidence>
<organism evidence="6 7">
    <name type="scientific">Coniochaeta hoffmannii</name>
    <dbReference type="NCBI Taxonomy" id="91930"/>
    <lineage>
        <taxon>Eukaryota</taxon>
        <taxon>Fungi</taxon>
        <taxon>Dikarya</taxon>
        <taxon>Ascomycota</taxon>
        <taxon>Pezizomycotina</taxon>
        <taxon>Sordariomycetes</taxon>
        <taxon>Sordariomycetidae</taxon>
        <taxon>Coniochaetales</taxon>
        <taxon>Coniochaetaceae</taxon>
        <taxon>Coniochaeta</taxon>
    </lineage>
</organism>
<dbReference type="Pfam" id="PF00172">
    <property type="entry name" value="Zn_clus"/>
    <property type="match status" value="1"/>
</dbReference>
<dbReference type="Gene3D" id="4.10.240.10">
    <property type="entry name" value="Zn(2)-C6 fungal-type DNA-binding domain"/>
    <property type="match status" value="1"/>
</dbReference>
<dbReference type="GO" id="GO:0006351">
    <property type="term" value="P:DNA-templated transcription"/>
    <property type="evidence" value="ECO:0007669"/>
    <property type="project" value="InterPro"/>
</dbReference>
<dbReference type="InterPro" id="IPR001138">
    <property type="entry name" value="Zn2Cys6_DnaBD"/>
</dbReference>
<gene>
    <name evidence="6" type="ORF">NKR19_g5439</name>
</gene>
<name>A0AA38VL89_9PEZI</name>
<dbReference type="EMBL" id="JANBVN010000074">
    <property type="protein sequence ID" value="KAJ9150089.1"/>
    <property type="molecule type" value="Genomic_DNA"/>
</dbReference>
<dbReference type="PROSITE" id="PS00463">
    <property type="entry name" value="ZN2_CY6_FUNGAL_1"/>
    <property type="match status" value="1"/>
</dbReference>
<dbReference type="PANTHER" id="PTHR47424:SF6">
    <property type="entry name" value="PROLINE UTILIZATION TRANS-ACTIVATOR"/>
    <property type="match status" value="1"/>
</dbReference>
<dbReference type="Pfam" id="PF04082">
    <property type="entry name" value="Fungal_trans"/>
    <property type="match status" value="1"/>
</dbReference>
<dbReference type="AlphaFoldDB" id="A0AA38VL89"/>
<dbReference type="PANTHER" id="PTHR47424">
    <property type="entry name" value="REGULATORY PROTEIN GAL4"/>
    <property type="match status" value="1"/>
</dbReference>
<reference evidence="6" key="1">
    <citation type="submission" date="2022-07" db="EMBL/GenBank/DDBJ databases">
        <title>Fungi with potential for degradation of polypropylene.</title>
        <authorList>
            <person name="Gostincar C."/>
        </authorList>
    </citation>
    <scope>NUCLEOTIDE SEQUENCE</scope>
    <source>
        <strain evidence="6">EXF-13287</strain>
    </source>
</reference>
<dbReference type="CDD" id="cd12148">
    <property type="entry name" value="fungal_TF_MHR"/>
    <property type="match status" value="1"/>
</dbReference>
<evidence type="ECO:0000259" key="5">
    <source>
        <dbReference type="PROSITE" id="PS50048"/>
    </source>
</evidence>
<sequence length="767" mass="84636">MASSTSPAPSSVSGSEPASVRPVACLRCRQRRSYCSKHRPQCSRCRDAGYECIYEEARKITVNESYLRLLEEKVKAYEGSPETVSRNRAIAGPSKRTTGDEYVNDEEIEDEHPLLEPFNQLSMDRHSTSFKGPGNADNFLRSMRKLSGFYGDDGSLDLNPNFYEPGALPSRRELLAVHARLPPLDICRRLFAAQYTYIGTIFAFSDPDTFESLLLEARRGPPDLADKDACLSYAKVLVILAFGQLYSVNQWIDFKGPPGFEYFTHALQLLPDPHEEGSILCVETLALMGYFFQNMNRRDAAFLYIGMAMRMAISLGLHQEVSSRGGQEEELDEVSREHRRRVWWSLYSLDRILSIKSGNPVTIQDEDIGVHLPSKLPGEADYCPAVVLRHYTVVSRILGEVTKLIYRRITPKSGRRLMASVQKIILSLSDWNRDLPDELRFDPAKLSISRESVSTFSHYYQCINMTARPLLFHVVQKRLGGIRADPSAKERDWREGLSQTTVRVIEMCVSAAQDTINMMAVAAQRDLVATYGYMDGEHIFSAAIVLVMACIAFPSDERNMAAMNAGLDLLRGMAERGNSHMGARYELLAHLRNVIVPNGGGGGAGYQGQVVQHHRPQQPMAPLFPSGAHAFSPLGPGVMQSPMTAILVAAQAAMAPPPVPTPPGDGLPVSSLGSAAGGVFAVGGGGGGAQQNNNGKDVEMPIFSMAHENALREPFWDESMSNGTDFGLWEEGFANPAVDAGFDLRQWTQTAQMVVDGVWDENLNVDT</sequence>
<dbReference type="CDD" id="cd00067">
    <property type="entry name" value="GAL4"/>
    <property type="match status" value="1"/>
</dbReference>
<dbReference type="Proteomes" id="UP001174691">
    <property type="component" value="Unassembled WGS sequence"/>
</dbReference>
<dbReference type="InterPro" id="IPR051127">
    <property type="entry name" value="Fungal_SecMet_Regulators"/>
</dbReference>
<keyword evidence="7" id="KW-1185">Reference proteome</keyword>
<dbReference type="InterPro" id="IPR036864">
    <property type="entry name" value="Zn2-C6_fun-type_DNA-bd_sf"/>
</dbReference>
<keyword evidence="2" id="KW-0805">Transcription regulation</keyword>
<keyword evidence="3" id="KW-0804">Transcription</keyword>
<dbReference type="SUPFAM" id="SSF57701">
    <property type="entry name" value="Zn2/Cys6 DNA-binding domain"/>
    <property type="match status" value="1"/>
</dbReference>
<dbReference type="GO" id="GO:0003677">
    <property type="term" value="F:DNA binding"/>
    <property type="evidence" value="ECO:0007669"/>
    <property type="project" value="InterPro"/>
</dbReference>